<dbReference type="Proteomes" id="UP000245133">
    <property type="component" value="Unassembled WGS sequence"/>
</dbReference>
<evidence type="ECO:0000259" key="8">
    <source>
        <dbReference type="Pfam" id="PF17768"/>
    </source>
</evidence>
<keyword evidence="10" id="KW-1185">Reference proteome</keyword>
<organism evidence="9 10">
    <name type="scientific">Leptospira ryugenii</name>
    <dbReference type="NCBI Taxonomy" id="1917863"/>
    <lineage>
        <taxon>Bacteria</taxon>
        <taxon>Pseudomonadati</taxon>
        <taxon>Spirochaetota</taxon>
        <taxon>Spirochaetia</taxon>
        <taxon>Leptospirales</taxon>
        <taxon>Leptospiraceae</taxon>
        <taxon>Leptospira</taxon>
    </lineage>
</organism>
<dbReference type="RefSeq" id="WP_108974637.1">
    <property type="nucleotide sequence ID" value="NZ_BFBB01000003.1"/>
</dbReference>
<dbReference type="Pfam" id="PF01368">
    <property type="entry name" value="DHH"/>
    <property type="match status" value="1"/>
</dbReference>
<dbReference type="Pfam" id="PF02272">
    <property type="entry name" value="DHHA1"/>
    <property type="match status" value="1"/>
</dbReference>
<feature type="domain" description="DHHA1" evidence="7">
    <location>
        <begin position="419"/>
        <end position="509"/>
    </location>
</feature>
<dbReference type="Gene3D" id="3.90.1640.30">
    <property type="match status" value="2"/>
</dbReference>
<evidence type="ECO:0000256" key="4">
    <source>
        <dbReference type="ARBA" id="ARBA00022801"/>
    </source>
</evidence>
<sequence>MHYVKRVLFGPTPTQIRSEVKSKRPILRYLVDRREALRDLSAHEFLASHISFLHSPFSLPDLLASVQLLFEAQQNGAKILLYGDRDSDGVSSSCLLGYFLRLHPDFRSTSIEILTSSDSDPYGLSKEAIQKIKKASPDLLVCLDFGSSQADEIESLTQTGVKVIVLDHHEIPARIPKGCLLVNPRRLDSMYPEKKICTSVLSFKLVIALLFYKSAEFNKVYVKKTESGEIYFQNGLMVLAKPEKSEVFPFPDLDMYDAKSFPQGEERLLFYHQCKQIPNFEELLMEEIDLAGIGTITDMMPLTGENRMIVKLAVKALQDYWNPQISKKRIGTKALLQELQLNEISPKDLGWTIGPVLNAAGRMGKTEEAVKLLLSEDSTFAKEKAKDLVKINSERKERTARNLDRMQRYFARKPERLTKPVLYCYEPDMEPGVSGIVATKMVQDFKKVAVFVTPDHGEARGSIRAYDKENVLKLLESLSDHFLHFGGHPEAAGFSIRQEKLPDFEEALYKSAETVFQEEVQADYDIFSDICVEANEINDKLYKEIIDLAPFGQGNPEVRLALRSIRPMHVNPLSGGKHIKFQVLGGGSLKYIVWNRGVEFQEAMSQLDQMDLVGYLEKNNFRGQTSLQFIVEWFGKSA</sequence>
<dbReference type="Gene3D" id="3.10.310.30">
    <property type="match status" value="1"/>
</dbReference>
<feature type="domain" description="DDH" evidence="6">
    <location>
        <begin position="78"/>
        <end position="212"/>
    </location>
</feature>
<reference evidence="9 10" key="1">
    <citation type="submission" date="2018-02" db="EMBL/GenBank/DDBJ databases">
        <title>Novel Leptospira species isolated from soil and water in Japan.</title>
        <authorList>
            <person name="Nakao R."/>
            <person name="Masuzawa T."/>
        </authorList>
    </citation>
    <scope>NUCLEOTIDE SEQUENCE [LARGE SCALE GENOMIC DNA]</scope>
    <source>
        <strain evidence="9 10">YH101</strain>
    </source>
</reference>
<dbReference type="InterPro" id="IPR038763">
    <property type="entry name" value="DHH_sf"/>
</dbReference>
<comment type="similarity">
    <text evidence="1">Belongs to the RecJ family.</text>
</comment>
<evidence type="ECO:0000313" key="9">
    <source>
        <dbReference type="EMBL" id="GBF49608.1"/>
    </source>
</evidence>
<gene>
    <name evidence="9" type="primary">recJ</name>
    <name evidence="9" type="ORF">LPTSP4_11240</name>
</gene>
<dbReference type="GO" id="GO:0003676">
    <property type="term" value="F:nucleic acid binding"/>
    <property type="evidence" value="ECO:0007669"/>
    <property type="project" value="InterPro"/>
</dbReference>
<evidence type="ECO:0000259" key="7">
    <source>
        <dbReference type="Pfam" id="PF02272"/>
    </source>
</evidence>
<dbReference type="GO" id="GO:0008409">
    <property type="term" value="F:5'-3' exonuclease activity"/>
    <property type="evidence" value="ECO:0007669"/>
    <property type="project" value="InterPro"/>
</dbReference>
<dbReference type="SUPFAM" id="SSF64182">
    <property type="entry name" value="DHH phosphoesterases"/>
    <property type="match status" value="1"/>
</dbReference>
<dbReference type="InterPro" id="IPR004610">
    <property type="entry name" value="RecJ"/>
</dbReference>
<proteinExistence type="inferred from homology"/>
<evidence type="ECO:0000313" key="10">
    <source>
        <dbReference type="Proteomes" id="UP000245133"/>
    </source>
</evidence>
<dbReference type="GO" id="GO:0006281">
    <property type="term" value="P:DNA repair"/>
    <property type="evidence" value="ECO:0007669"/>
    <property type="project" value="InterPro"/>
</dbReference>
<evidence type="ECO:0000256" key="2">
    <source>
        <dbReference type="ARBA" id="ARBA00019841"/>
    </source>
</evidence>
<evidence type="ECO:0000256" key="3">
    <source>
        <dbReference type="ARBA" id="ARBA00022722"/>
    </source>
</evidence>
<keyword evidence="3" id="KW-0540">Nuclease</keyword>
<dbReference type="InterPro" id="IPR003156">
    <property type="entry name" value="DHHA1_dom"/>
</dbReference>
<evidence type="ECO:0000259" key="6">
    <source>
        <dbReference type="Pfam" id="PF01368"/>
    </source>
</evidence>
<dbReference type="Pfam" id="PF17768">
    <property type="entry name" value="RecJ_OB"/>
    <property type="match status" value="1"/>
</dbReference>
<dbReference type="NCBIfam" id="TIGR00644">
    <property type="entry name" value="recJ"/>
    <property type="match status" value="1"/>
</dbReference>
<keyword evidence="4" id="KW-0378">Hydrolase</keyword>
<dbReference type="PANTHER" id="PTHR30255:SF2">
    <property type="entry name" value="SINGLE-STRANDED-DNA-SPECIFIC EXONUCLEASE RECJ"/>
    <property type="match status" value="1"/>
</dbReference>
<dbReference type="GO" id="GO:0006310">
    <property type="term" value="P:DNA recombination"/>
    <property type="evidence" value="ECO:0007669"/>
    <property type="project" value="InterPro"/>
</dbReference>
<feature type="domain" description="RecJ OB" evidence="8">
    <location>
        <begin position="529"/>
        <end position="632"/>
    </location>
</feature>
<protein>
    <recommendedName>
        <fullName evidence="2">Single-stranded-DNA-specific exonuclease RecJ</fullName>
    </recommendedName>
</protein>
<accession>A0A2P2DYA6</accession>
<evidence type="ECO:0000256" key="5">
    <source>
        <dbReference type="ARBA" id="ARBA00022839"/>
    </source>
</evidence>
<comment type="caution">
    <text evidence="9">The sequence shown here is derived from an EMBL/GenBank/DDBJ whole genome shotgun (WGS) entry which is preliminary data.</text>
</comment>
<dbReference type="InterPro" id="IPR051673">
    <property type="entry name" value="SSDNA_exonuclease_RecJ"/>
</dbReference>
<dbReference type="AlphaFoldDB" id="A0A2P2DYA6"/>
<dbReference type="InterPro" id="IPR041122">
    <property type="entry name" value="RecJ_OB"/>
</dbReference>
<dbReference type="OrthoDB" id="9809852at2"/>
<evidence type="ECO:0000256" key="1">
    <source>
        <dbReference type="ARBA" id="ARBA00005915"/>
    </source>
</evidence>
<dbReference type="EMBL" id="BFBB01000003">
    <property type="protein sequence ID" value="GBF49608.1"/>
    <property type="molecule type" value="Genomic_DNA"/>
</dbReference>
<name>A0A2P2DYA6_9LEPT</name>
<dbReference type="InterPro" id="IPR001667">
    <property type="entry name" value="DDH_dom"/>
</dbReference>
<keyword evidence="5 9" id="KW-0269">Exonuclease</keyword>
<dbReference type="PANTHER" id="PTHR30255">
    <property type="entry name" value="SINGLE-STRANDED-DNA-SPECIFIC EXONUCLEASE RECJ"/>
    <property type="match status" value="1"/>
</dbReference>